<dbReference type="Gene3D" id="2.60.40.1220">
    <property type="match status" value="1"/>
</dbReference>
<keyword evidence="1" id="KW-0732">Signal</keyword>
<feature type="compositionally biased region" description="Low complexity" evidence="3">
    <location>
        <begin position="71"/>
        <end position="90"/>
    </location>
</feature>
<keyword evidence="4" id="KW-0812">Transmembrane</keyword>
<reference evidence="6 7" key="1">
    <citation type="submission" date="2019-03" db="EMBL/GenBank/DDBJ databases">
        <title>Genomics of glacier-inhabiting Cryobacterium strains.</title>
        <authorList>
            <person name="Liu Q."/>
            <person name="Xin Y.-H."/>
        </authorList>
    </citation>
    <scope>NUCLEOTIDE SEQUENCE [LARGE SCALE GENOMIC DNA]</scope>
    <source>
        <strain evidence="6 7">Hh15</strain>
    </source>
</reference>
<evidence type="ECO:0000313" key="7">
    <source>
        <dbReference type="Proteomes" id="UP000297654"/>
    </source>
</evidence>
<dbReference type="InterPro" id="IPR014755">
    <property type="entry name" value="Cu-Rt/internalin_Ig-like"/>
</dbReference>
<feature type="transmembrane region" description="Helical" evidence="4">
    <location>
        <begin position="96"/>
        <end position="114"/>
    </location>
</feature>
<evidence type="ECO:0000256" key="1">
    <source>
        <dbReference type="ARBA" id="ARBA00022729"/>
    </source>
</evidence>
<dbReference type="OrthoDB" id="5242236at2"/>
<keyword evidence="2" id="KW-0186">Copper</keyword>
<feature type="region of interest" description="Disordered" evidence="3">
    <location>
        <begin position="1"/>
        <end position="90"/>
    </location>
</feature>
<feature type="transmembrane region" description="Helical" evidence="4">
    <location>
        <begin position="264"/>
        <end position="286"/>
    </location>
</feature>
<evidence type="ECO:0000259" key="5">
    <source>
        <dbReference type="Pfam" id="PF04234"/>
    </source>
</evidence>
<protein>
    <submittedName>
        <fullName evidence="6">Copper resistance protein CopC</fullName>
    </submittedName>
</protein>
<proteinExistence type="predicted"/>
<dbReference type="InterPro" id="IPR014756">
    <property type="entry name" value="Ig_E-set"/>
</dbReference>
<evidence type="ECO:0000256" key="4">
    <source>
        <dbReference type="SAM" id="Phobius"/>
    </source>
</evidence>
<dbReference type="AlphaFoldDB" id="A0A5F0D4A4"/>
<keyword evidence="4" id="KW-0472">Membrane</keyword>
<keyword evidence="4" id="KW-1133">Transmembrane helix</keyword>
<dbReference type="GO" id="GO:0042597">
    <property type="term" value="C:periplasmic space"/>
    <property type="evidence" value="ECO:0007669"/>
    <property type="project" value="InterPro"/>
</dbReference>
<evidence type="ECO:0000313" key="6">
    <source>
        <dbReference type="EMBL" id="TFB89052.1"/>
    </source>
</evidence>
<dbReference type="Pfam" id="PF04234">
    <property type="entry name" value="CopC"/>
    <property type="match status" value="1"/>
</dbReference>
<keyword evidence="7" id="KW-1185">Reference proteome</keyword>
<dbReference type="SUPFAM" id="SSF81296">
    <property type="entry name" value="E set domains"/>
    <property type="match status" value="1"/>
</dbReference>
<sequence length="292" mass="29243">MPTPTPKRSPRTMTPRPHRPRPHPPMTFWPACWVPADSSSVPSASCWPSPRAASSRSSGMRGNTTARGEVGTSAGRPASRAAAGASRSPGRTVRRTASAVFAIVVAAAALGWGSTPASAHNYVVGSSPAADAVVTEQPGLFSVTTSDLLLDLGGTGSGSAMVVTGPASAPLFYGDGCASVSGATVETAAQLGAAGEYTVIWQTVSTDGHAISDEFRFDWQPAAGQTLAGGAATAPTCGTEADAAATDAATSPPADTAADSSLSALAWIGGTLGAVLLAVTVTLLLLRRTPRS</sequence>
<feature type="compositionally biased region" description="Low complexity" evidence="3">
    <location>
        <begin position="33"/>
        <end position="58"/>
    </location>
</feature>
<dbReference type="EMBL" id="SOFF01000030">
    <property type="protein sequence ID" value="TFB89052.1"/>
    <property type="molecule type" value="Genomic_DNA"/>
</dbReference>
<organism evidence="6 7">
    <name type="scientific">Cryobacterium luteum</name>
    <dbReference type="NCBI Taxonomy" id="1424661"/>
    <lineage>
        <taxon>Bacteria</taxon>
        <taxon>Bacillati</taxon>
        <taxon>Actinomycetota</taxon>
        <taxon>Actinomycetes</taxon>
        <taxon>Micrococcales</taxon>
        <taxon>Microbacteriaceae</taxon>
        <taxon>Cryobacterium</taxon>
    </lineage>
</organism>
<name>A0A5F0D4A4_9MICO</name>
<dbReference type="GO" id="GO:0046688">
    <property type="term" value="P:response to copper ion"/>
    <property type="evidence" value="ECO:0007669"/>
    <property type="project" value="InterPro"/>
</dbReference>
<dbReference type="Proteomes" id="UP000297654">
    <property type="component" value="Unassembled WGS sequence"/>
</dbReference>
<accession>A0A5F0D4A4</accession>
<gene>
    <name evidence="6" type="ORF">E3O10_09095</name>
</gene>
<feature type="domain" description="CopC" evidence="5">
    <location>
        <begin position="120"/>
        <end position="218"/>
    </location>
</feature>
<dbReference type="InterPro" id="IPR007348">
    <property type="entry name" value="CopC_dom"/>
</dbReference>
<dbReference type="GO" id="GO:0005507">
    <property type="term" value="F:copper ion binding"/>
    <property type="evidence" value="ECO:0007669"/>
    <property type="project" value="InterPro"/>
</dbReference>
<evidence type="ECO:0000256" key="3">
    <source>
        <dbReference type="SAM" id="MobiDB-lite"/>
    </source>
</evidence>
<comment type="caution">
    <text evidence="6">The sequence shown here is derived from an EMBL/GenBank/DDBJ whole genome shotgun (WGS) entry which is preliminary data.</text>
</comment>
<evidence type="ECO:0000256" key="2">
    <source>
        <dbReference type="ARBA" id="ARBA00023008"/>
    </source>
</evidence>